<dbReference type="Pfam" id="PF15299">
    <property type="entry name" value="ALS2CR8"/>
    <property type="match status" value="1"/>
</dbReference>
<evidence type="ECO:0000256" key="1">
    <source>
        <dbReference type="SAM" id="MobiDB-lite"/>
    </source>
</evidence>
<dbReference type="GO" id="GO:0003700">
    <property type="term" value="F:DNA-binding transcription factor activity"/>
    <property type="evidence" value="ECO:0007669"/>
    <property type="project" value="InterPro"/>
</dbReference>
<dbReference type="OrthoDB" id="5981231at2759"/>
<accession>A0A7M5URP9</accession>
<evidence type="ECO:0000313" key="3">
    <source>
        <dbReference type="Proteomes" id="UP000594262"/>
    </source>
</evidence>
<sequence length="358" mass="40921">MANSFSSVDEATIAITHFMAKTNSSFAVNKTDGEFGKPGIKFEKHRILFEDISKEGVIKQIQFTGYPFLVTGMKRMECSHGVDRDKERKLKRKLENSTEEEYQQRKSRSGRISKKMGCPASILLRDIIFFNDDKIEENIKYQKSKAISCIRQKIDEGTIHFTRRILVKFPDPNSHEGHSTDESAGSLQRLDKSIIEKIQELVIHGIDDINELENLLHEYVAKLFHGDIPPITCRKFFPEPKDIRNHVYRIKAQMNTTSNSHPVGNSTKVCAPKKKVSLSTTSNSQQTACGTNLTMNNHHQFITDKREKVRFLCNEVESLLDTCDPKVLDDLEERLRQIRDSMVPACISEQDVVSSKDE</sequence>
<dbReference type="EnsemblMetazoa" id="CLYHEMT004704.2">
    <property type="protein sequence ID" value="CLYHEMP004704.2"/>
    <property type="gene ID" value="CLYHEMG004704"/>
</dbReference>
<name>A0A7M5URP9_9CNID</name>
<dbReference type="AlphaFoldDB" id="A0A7M5URP9"/>
<dbReference type="PANTHER" id="PTHR47456">
    <property type="entry name" value="PHD-TYPE DOMAIN-CONTAINING PROTEIN"/>
    <property type="match status" value="1"/>
</dbReference>
<protein>
    <submittedName>
        <fullName evidence="2">Uncharacterized protein</fullName>
    </submittedName>
</protein>
<keyword evidence="3" id="KW-1185">Reference proteome</keyword>
<feature type="region of interest" description="Disordered" evidence="1">
    <location>
        <begin position="81"/>
        <end position="111"/>
    </location>
</feature>
<reference evidence="2" key="1">
    <citation type="submission" date="2021-01" db="UniProtKB">
        <authorList>
            <consortium name="EnsemblMetazoa"/>
        </authorList>
    </citation>
    <scope>IDENTIFICATION</scope>
</reference>
<dbReference type="Proteomes" id="UP000594262">
    <property type="component" value="Unplaced"/>
</dbReference>
<proteinExistence type="predicted"/>
<dbReference type="RefSeq" id="XP_066915189.1">
    <property type="nucleotide sequence ID" value="XM_067059088.1"/>
</dbReference>
<dbReference type="GeneID" id="136802361"/>
<feature type="compositionally biased region" description="Basic and acidic residues" evidence="1">
    <location>
        <begin position="81"/>
        <end position="96"/>
    </location>
</feature>
<dbReference type="InterPro" id="IPR029309">
    <property type="entry name" value="CaRF"/>
</dbReference>
<evidence type="ECO:0000313" key="2">
    <source>
        <dbReference type="EnsemblMetazoa" id="CLYHEMP004704.2"/>
    </source>
</evidence>
<organism evidence="2 3">
    <name type="scientific">Clytia hemisphaerica</name>
    <dbReference type="NCBI Taxonomy" id="252671"/>
    <lineage>
        <taxon>Eukaryota</taxon>
        <taxon>Metazoa</taxon>
        <taxon>Cnidaria</taxon>
        <taxon>Hydrozoa</taxon>
        <taxon>Hydroidolina</taxon>
        <taxon>Leptothecata</taxon>
        <taxon>Obeliida</taxon>
        <taxon>Clytiidae</taxon>
        <taxon>Clytia</taxon>
    </lineage>
</organism>